<name>A0ACB8QRU5_9AGAM</name>
<evidence type="ECO:0000313" key="1">
    <source>
        <dbReference type="EMBL" id="KAI0034297.1"/>
    </source>
</evidence>
<accession>A0ACB8QRU5</accession>
<comment type="caution">
    <text evidence="1">The sequence shown here is derived from an EMBL/GenBank/DDBJ whole genome shotgun (WGS) entry which is preliminary data.</text>
</comment>
<reference evidence="1" key="2">
    <citation type="journal article" date="2022" name="New Phytol.">
        <title>Evolutionary transition to the ectomycorrhizal habit in the genomes of a hyperdiverse lineage of mushroom-forming fungi.</title>
        <authorList>
            <person name="Looney B."/>
            <person name="Miyauchi S."/>
            <person name="Morin E."/>
            <person name="Drula E."/>
            <person name="Courty P.E."/>
            <person name="Kohler A."/>
            <person name="Kuo A."/>
            <person name="LaButti K."/>
            <person name="Pangilinan J."/>
            <person name="Lipzen A."/>
            <person name="Riley R."/>
            <person name="Andreopoulos W."/>
            <person name="He G."/>
            <person name="Johnson J."/>
            <person name="Nolan M."/>
            <person name="Tritt A."/>
            <person name="Barry K.W."/>
            <person name="Grigoriev I.V."/>
            <person name="Nagy L.G."/>
            <person name="Hibbett D."/>
            <person name="Henrissat B."/>
            <person name="Matheny P.B."/>
            <person name="Labbe J."/>
            <person name="Martin F.M."/>
        </authorList>
    </citation>
    <scope>NUCLEOTIDE SEQUENCE</scope>
    <source>
        <strain evidence="1">EC-137</strain>
    </source>
</reference>
<protein>
    <submittedName>
        <fullName evidence="1">Uncharacterized protein</fullName>
    </submittedName>
</protein>
<gene>
    <name evidence="1" type="ORF">K488DRAFT_45779</name>
</gene>
<reference evidence="1" key="1">
    <citation type="submission" date="2021-02" db="EMBL/GenBank/DDBJ databases">
        <authorList>
            <consortium name="DOE Joint Genome Institute"/>
            <person name="Ahrendt S."/>
            <person name="Looney B.P."/>
            <person name="Miyauchi S."/>
            <person name="Morin E."/>
            <person name="Drula E."/>
            <person name="Courty P.E."/>
            <person name="Chicoki N."/>
            <person name="Fauchery L."/>
            <person name="Kohler A."/>
            <person name="Kuo A."/>
            <person name="Labutti K."/>
            <person name="Pangilinan J."/>
            <person name="Lipzen A."/>
            <person name="Riley R."/>
            <person name="Andreopoulos W."/>
            <person name="He G."/>
            <person name="Johnson J."/>
            <person name="Barry K.W."/>
            <person name="Grigoriev I.V."/>
            <person name="Nagy L."/>
            <person name="Hibbett D."/>
            <person name="Henrissat B."/>
            <person name="Matheny P.B."/>
            <person name="Labbe J."/>
            <person name="Martin F."/>
        </authorList>
    </citation>
    <scope>NUCLEOTIDE SEQUENCE</scope>
    <source>
        <strain evidence="1">EC-137</strain>
    </source>
</reference>
<keyword evidence="2" id="KW-1185">Reference proteome</keyword>
<sequence length="59" mass="6773">MATLSRREEELLLKQTKSYALKACDPIVKDFADCATGRTVTVAWACRGQWKRVQECMHQ</sequence>
<organism evidence="1 2">
    <name type="scientific">Vararia minispora EC-137</name>
    <dbReference type="NCBI Taxonomy" id="1314806"/>
    <lineage>
        <taxon>Eukaryota</taxon>
        <taxon>Fungi</taxon>
        <taxon>Dikarya</taxon>
        <taxon>Basidiomycota</taxon>
        <taxon>Agaricomycotina</taxon>
        <taxon>Agaricomycetes</taxon>
        <taxon>Russulales</taxon>
        <taxon>Lachnocladiaceae</taxon>
        <taxon>Vararia</taxon>
    </lineage>
</organism>
<evidence type="ECO:0000313" key="2">
    <source>
        <dbReference type="Proteomes" id="UP000814128"/>
    </source>
</evidence>
<dbReference type="EMBL" id="MU273503">
    <property type="protein sequence ID" value="KAI0034297.1"/>
    <property type="molecule type" value="Genomic_DNA"/>
</dbReference>
<dbReference type="Proteomes" id="UP000814128">
    <property type="component" value="Unassembled WGS sequence"/>
</dbReference>
<proteinExistence type="predicted"/>